<keyword evidence="2" id="KW-0732">Signal</keyword>
<dbReference type="SUPFAM" id="SSF55797">
    <property type="entry name" value="PR-1-like"/>
    <property type="match status" value="1"/>
</dbReference>
<dbReference type="PRINTS" id="PR00837">
    <property type="entry name" value="V5TPXLIKE"/>
</dbReference>
<dbReference type="InterPro" id="IPR018244">
    <property type="entry name" value="Allrgn_V5/Tpx1_CS"/>
</dbReference>
<proteinExistence type="predicted"/>
<dbReference type="InterPro" id="IPR014044">
    <property type="entry name" value="CAP_dom"/>
</dbReference>
<dbReference type="InterPro" id="IPR001283">
    <property type="entry name" value="CRISP-related"/>
</dbReference>
<evidence type="ECO:0000313" key="5">
    <source>
        <dbReference type="WBParaSite" id="nRc.2.0.1.t43827-RA"/>
    </source>
</evidence>
<reference evidence="5" key="1">
    <citation type="submission" date="2022-11" db="UniProtKB">
        <authorList>
            <consortium name="WormBaseParasite"/>
        </authorList>
    </citation>
    <scope>IDENTIFICATION</scope>
</reference>
<dbReference type="Pfam" id="PF00188">
    <property type="entry name" value="CAP"/>
    <property type="match status" value="1"/>
</dbReference>
<name>A0A915KY01_ROMCU</name>
<feature type="compositionally biased region" description="Basic and acidic residues" evidence="1">
    <location>
        <begin position="321"/>
        <end position="337"/>
    </location>
</feature>
<dbReference type="GO" id="GO:0005576">
    <property type="term" value="C:extracellular region"/>
    <property type="evidence" value="ECO:0007669"/>
    <property type="project" value="InterPro"/>
</dbReference>
<dbReference type="InterPro" id="IPR035940">
    <property type="entry name" value="CAP_sf"/>
</dbReference>
<feature type="domain" description="SCP" evidence="3">
    <location>
        <begin position="21"/>
        <end position="180"/>
    </location>
</feature>
<dbReference type="AlphaFoldDB" id="A0A915KY01"/>
<sequence>MEMFSYLLLLSVVTVISGQSIDTKWFLDEHNQFRRQVAAGKMKNQPAGDIPDLVWDMDLAKKAQTFANTCPNGHNPNRKFKDGMVGENYAAGTNLGDPAKNIKQGIGMWNDEYKKYRYPGGFSMQTGHYTQLADSNSILYIQFLQRIVWADSKYLGCGIAVCRGFYYLICNYYPAGNFNNQPPYKLSSGRPPVVPDFQIPISPPAASIDAANLLPARSNDFVKCFSSLIVFMSFLKTQDDNNRILDEFQRFVKSRSNGGAVSYGGHTQNQVIKPEFLTKNGLQLIHDFSKSSVIGDLAQHFEHYLLTTVQIMFKESASDSPAKEKNAKQRPRPESSD</sequence>
<feature type="region of interest" description="Disordered" evidence="1">
    <location>
        <begin position="317"/>
        <end position="337"/>
    </location>
</feature>
<feature type="signal peptide" evidence="2">
    <location>
        <begin position="1"/>
        <end position="18"/>
    </location>
</feature>
<evidence type="ECO:0000259" key="3">
    <source>
        <dbReference type="SMART" id="SM00198"/>
    </source>
</evidence>
<dbReference type="WBParaSite" id="nRc.2.0.1.t43827-RA">
    <property type="protein sequence ID" value="nRc.2.0.1.t43827-RA"/>
    <property type="gene ID" value="nRc.2.0.1.g43827"/>
</dbReference>
<organism evidence="4 5">
    <name type="scientific">Romanomermis culicivorax</name>
    <name type="common">Nematode worm</name>
    <dbReference type="NCBI Taxonomy" id="13658"/>
    <lineage>
        <taxon>Eukaryota</taxon>
        <taxon>Metazoa</taxon>
        <taxon>Ecdysozoa</taxon>
        <taxon>Nematoda</taxon>
        <taxon>Enoplea</taxon>
        <taxon>Dorylaimia</taxon>
        <taxon>Mermithida</taxon>
        <taxon>Mermithoidea</taxon>
        <taxon>Mermithidae</taxon>
        <taxon>Romanomermis</taxon>
    </lineage>
</organism>
<evidence type="ECO:0000256" key="2">
    <source>
        <dbReference type="SAM" id="SignalP"/>
    </source>
</evidence>
<dbReference type="SMART" id="SM00198">
    <property type="entry name" value="SCP"/>
    <property type="match status" value="1"/>
</dbReference>
<dbReference type="PROSITE" id="PS01010">
    <property type="entry name" value="CRISP_2"/>
    <property type="match status" value="1"/>
</dbReference>
<dbReference type="CDD" id="cd05380">
    <property type="entry name" value="CAP_euk"/>
    <property type="match status" value="1"/>
</dbReference>
<protein>
    <submittedName>
        <fullName evidence="5">SCP domain-containing protein</fullName>
    </submittedName>
</protein>
<evidence type="ECO:0000313" key="4">
    <source>
        <dbReference type="Proteomes" id="UP000887565"/>
    </source>
</evidence>
<dbReference type="Proteomes" id="UP000887565">
    <property type="component" value="Unplaced"/>
</dbReference>
<dbReference type="PANTHER" id="PTHR10334">
    <property type="entry name" value="CYSTEINE-RICH SECRETORY PROTEIN-RELATED"/>
    <property type="match status" value="1"/>
</dbReference>
<accession>A0A915KY01</accession>
<evidence type="ECO:0000256" key="1">
    <source>
        <dbReference type="SAM" id="MobiDB-lite"/>
    </source>
</evidence>
<keyword evidence="4" id="KW-1185">Reference proteome</keyword>
<dbReference type="Gene3D" id="3.40.33.10">
    <property type="entry name" value="CAP"/>
    <property type="match status" value="1"/>
</dbReference>
<feature type="chain" id="PRO_5036919310" evidence="2">
    <location>
        <begin position="19"/>
        <end position="337"/>
    </location>
</feature>